<keyword evidence="1" id="KW-0472">Membrane</keyword>
<dbReference type="Pfam" id="PF06197">
    <property type="entry name" value="DUF998"/>
    <property type="match status" value="1"/>
</dbReference>
<gene>
    <name evidence="2" type="ORF">ACFO6S_11010</name>
</gene>
<dbReference type="EMBL" id="JBHSFO010000004">
    <property type="protein sequence ID" value="MFC4604215.1"/>
    <property type="molecule type" value="Genomic_DNA"/>
</dbReference>
<keyword evidence="1" id="KW-0812">Transmembrane</keyword>
<keyword evidence="1" id="KW-1133">Transmembrane helix</keyword>
<feature type="transmembrane region" description="Helical" evidence="1">
    <location>
        <begin position="193"/>
        <end position="216"/>
    </location>
</feature>
<feature type="transmembrane region" description="Helical" evidence="1">
    <location>
        <begin position="24"/>
        <end position="45"/>
    </location>
</feature>
<feature type="transmembrane region" description="Helical" evidence="1">
    <location>
        <begin position="65"/>
        <end position="86"/>
    </location>
</feature>
<name>A0ABV9FQ98_9NOCA</name>
<dbReference type="RefSeq" id="WP_378416822.1">
    <property type="nucleotide sequence ID" value="NZ_JBHSFO010000004.1"/>
</dbReference>
<reference evidence="3" key="1">
    <citation type="journal article" date="2019" name="Int. J. Syst. Evol. Microbiol.">
        <title>The Global Catalogue of Microorganisms (GCM) 10K type strain sequencing project: providing services to taxonomists for standard genome sequencing and annotation.</title>
        <authorList>
            <consortium name="The Broad Institute Genomics Platform"/>
            <consortium name="The Broad Institute Genome Sequencing Center for Infectious Disease"/>
            <person name="Wu L."/>
            <person name="Ma J."/>
        </authorList>
    </citation>
    <scope>NUCLEOTIDE SEQUENCE [LARGE SCALE GENOMIC DNA]</scope>
    <source>
        <strain evidence="3">CCUG 54520</strain>
    </source>
</reference>
<sequence length="224" mass="23401">MAIIDHTTTARYSDAGRTTTTRRLLACGVAAGPIYLAVVAAQVVTRDGFDLTRHPLSLLSLGPGGWIQTANFIVSGVLFVAGAVGMRRAMTAGIGRTWVPRLIGVFGFSSVWAGVFVADPMNGFPTTAGTSDPTVHGILHSIAPVFAFLALIAACIVLARRYFRAGRRAWGVYSAVVGVALLAPDLLMGRDGFSLALAAAAVVGWTWVSAVAADLLRTTVSQLS</sequence>
<evidence type="ECO:0000313" key="2">
    <source>
        <dbReference type="EMBL" id="MFC4604215.1"/>
    </source>
</evidence>
<organism evidence="2 3">
    <name type="scientific">Rhodococcus kronopolitis</name>
    <dbReference type="NCBI Taxonomy" id="1460226"/>
    <lineage>
        <taxon>Bacteria</taxon>
        <taxon>Bacillati</taxon>
        <taxon>Actinomycetota</taxon>
        <taxon>Actinomycetes</taxon>
        <taxon>Mycobacteriales</taxon>
        <taxon>Nocardiaceae</taxon>
        <taxon>Rhodococcus</taxon>
    </lineage>
</organism>
<feature type="transmembrane region" description="Helical" evidence="1">
    <location>
        <begin position="138"/>
        <end position="158"/>
    </location>
</feature>
<dbReference type="InterPro" id="IPR009339">
    <property type="entry name" value="DUF998"/>
</dbReference>
<feature type="transmembrane region" description="Helical" evidence="1">
    <location>
        <begin position="98"/>
        <end position="118"/>
    </location>
</feature>
<comment type="caution">
    <text evidence="2">The sequence shown here is derived from an EMBL/GenBank/DDBJ whole genome shotgun (WGS) entry which is preliminary data.</text>
</comment>
<feature type="transmembrane region" description="Helical" evidence="1">
    <location>
        <begin position="170"/>
        <end position="187"/>
    </location>
</feature>
<keyword evidence="3" id="KW-1185">Reference proteome</keyword>
<evidence type="ECO:0000256" key="1">
    <source>
        <dbReference type="SAM" id="Phobius"/>
    </source>
</evidence>
<evidence type="ECO:0000313" key="3">
    <source>
        <dbReference type="Proteomes" id="UP001595914"/>
    </source>
</evidence>
<dbReference type="Proteomes" id="UP001595914">
    <property type="component" value="Unassembled WGS sequence"/>
</dbReference>
<accession>A0ABV9FQ98</accession>
<proteinExistence type="predicted"/>
<protein>
    <submittedName>
        <fullName evidence="2">DUF998 domain-containing protein</fullName>
    </submittedName>
</protein>